<name>A0A0D3K9D1_EMIH1</name>
<dbReference type="Proteomes" id="UP000013827">
    <property type="component" value="Unassembled WGS sequence"/>
</dbReference>
<accession>A0A0D3K9D1</accession>
<dbReference type="RefSeq" id="XP_005784795.1">
    <property type="nucleotide sequence ID" value="XM_005784738.1"/>
</dbReference>
<sequence>MTFDDSMPIVPETPTTACVEADSPRTMRSGHGHSEKIGFGVAEHMLAAVGRTLTGRLVAHGGEIVEAQATGAVAKARKLLAAARRRLTRGKVRATPAEVAAAPHALLLPAQWCLFSAWRATAFGCTAFSSGHTHISFVGAACDSLDCLAHVLVLPCLLLDGGRL</sequence>
<reference evidence="2" key="1">
    <citation type="journal article" date="2013" name="Nature">
        <title>Pan genome of the phytoplankton Emiliania underpins its global distribution.</title>
        <authorList>
            <person name="Read B.A."/>
            <person name="Kegel J."/>
            <person name="Klute M.J."/>
            <person name="Kuo A."/>
            <person name="Lefebvre S.C."/>
            <person name="Maumus F."/>
            <person name="Mayer C."/>
            <person name="Miller J."/>
            <person name="Monier A."/>
            <person name="Salamov A."/>
            <person name="Young J."/>
            <person name="Aguilar M."/>
            <person name="Claverie J.M."/>
            <person name="Frickenhaus S."/>
            <person name="Gonzalez K."/>
            <person name="Herman E.K."/>
            <person name="Lin Y.C."/>
            <person name="Napier J."/>
            <person name="Ogata H."/>
            <person name="Sarno A.F."/>
            <person name="Shmutz J."/>
            <person name="Schroeder D."/>
            <person name="de Vargas C."/>
            <person name="Verret F."/>
            <person name="von Dassow P."/>
            <person name="Valentin K."/>
            <person name="Van de Peer Y."/>
            <person name="Wheeler G."/>
            <person name="Dacks J.B."/>
            <person name="Delwiche C.F."/>
            <person name="Dyhrman S.T."/>
            <person name="Glockner G."/>
            <person name="John U."/>
            <person name="Richards T."/>
            <person name="Worden A.Z."/>
            <person name="Zhang X."/>
            <person name="Grigoriev I.V."/>
            <person name="Allen A.E."/>
            <person name="Bidle K."/>
            <person name="Borodovsky M."/>
            <person name="Bowler C."/>
            <person name="Brownlee C."/>
            <person name="Cock J.M."/>
            <person name="Elias M."/>
            <person name="Gladyshev V.N."/>
            <person name="Groth M."/>
            <person name="Guda C."/>
            <person name="Hadaegh A."/>
            <person name="Iglesias-Rodriguez M.D."/>
            <person name="Jenkins J."/>
            <person name="Jones B.M."/>
            <person name="Lawson T."/>
            <person name="Leese F."/>
            <person name="Lindquist E."/>
            <person name="Lobanov A."/>
            <person name="Lomsadze A."/>
            <person name="Malik S.B."/>
            <person name="Marsh M.E."/>
            <person name="Mackinder L."/>
            <person name="Mock T."/>
            <person name="Mueller-Roeber B."/>
            <person name="Pagarete A."/>
            <person name="Parker M."/>
            <person name="Probert I."/>
            <person name="Quesneville H."/>
            <person name="Raines C."/>
            <person name="Rensing S.A."/>
            <person name="Riano-Pachon D.M."/>
            <person name="Richier S."/>
            <person name="Rokitta S."/>
            <person name="Shiraiwa Y."/>
            <person name="Soanes D.M."/>
            <person name="van der Giezen M."/>
            <person name="Wahlund T.M."/>
            <person name="Williams B."/>
            <person name="Wilson W."/>
            <person name="Wolfe G."/>
            <person name="Wurch L.L."/>
        </authorList>
    </citation>
    <scope>NUCLEOTIDE SEQUENCE</scope>
</reference>
<proteinExistence type="predicted"/>
<protein>
    <recommendedName>
        <fullName evidence="3">Senescence domain-containing protein</fullName>
    </recommendedName>
</protein>
<reference evidence="1" key="2">
    <citation type="submission" date="2024-10" db="UniProtKB">
        <authorList>
            <consortium name="EnsemblProtists"/>
        </authorList>
    </citation>
    <scope>IDENTIFICATION</scope>
</reference>
<keyword evidence="2" id="KW-1185">Reference proteome</keyword>
<organism evidence="1 2">
    <name type="scientific">Emiliania huxleyi (strain CCMP1516)</name>
    <dbReference type="NCBI Taxonomy" id="280463"/>
    <lineage>
        <taxon>Eukaryota</taxon>
        <taxon>Haptista</taxon>
        <taxon>Haptophyta</taxon>
        <taxon>Prymnesiophyceae</taxon>
        <taxon>Isochrysidales</taxon>
        <taxon>Noelaerhabdaceae</taxon>
        <taxon>Emiliania</taxon>
    </lineage>
</organism>
<dbReference type="AlphaFoldDB" id="A0A0D3K9D1"/>
<dbReference type="HOGENOM" id="CLU_1622095_0_0_1"/>
<dbReference type="EnsemblProtists" id="EOD32366">
    <property type="protein sequence ID" value="EOD32366"/>
    <property type="gene ID" value="EMIHUDRAFT_230895"/>
</dbReference>
<evidence type="ECO:0000313" key="2">
    <source>
        <dbReference type="Proteomes" id="UP000013827"/>
    </source>
</evidence>
<evidence type="ECO:0008006" key="3">
    <source>
        <dbReference type="Google" id="ProtNLM"/>
    </source>
</evidence>
<dbReference type="GeneID" id="17277638"/>
<dbReference type="KEGG" id="ehx:EMIHUDRAFT_230895"/>
<dbReference type="PaxDb" id="2903-EOD32366"/>
<evidence type="ECO:0000313" key="1">
    <source>
        <dbReference type="EnsemblProtists" id="EOD32366"/>
    </source>
</evidence>